<dbReference type="Proteomes" id="UP000004931">
    <property type="component" value="Unassembled WGS sequence"/>
</dbReference>
<evidence type="ECO:0000256" key="4">
    <source>
        <dbReference type="ARBA" id="ARBA00022989"/>
    </source>
</evidence>
<dbReference type="InterPro" id="IPR010432">
    <property type="entry name" value="RDD"/>
</dbReference>
<evidence type="ECO:0000256" key="5">
    <source>
        <dbReference type="ARBA" id="ARBA00023136"/>
    </source>
</evidence>
<dbReference type="Pfam" id="PF06271">
    <property type="entry name" value="RDD"/>
    <property type="match status" value="1"/>
</dbReference>
<dbReference type="STRING" id="247633.GP2143_17771"/>
<feature type="transmembrane region" description="Helical" evidence="6">
    <location>
        <begin position="106"/>
        <end position="125"/>
    </location>
</feature>
<dbReference type="eggNOG" id="COG1714">
    <property type="taxonomic scope" value="Bacteria"/>
</dbReference>
<keyword evidence="3 6" id="KW-0812">Transmembrane</keyword>
<protein>
    <recommendedName>
        <fullName evidence="7">RDD domain-containing protein</fullName>
    </recommendedName>
</protein>
<keyword evidence="2" id="KW-1003">Cell membrane</keyword>
<organism evidence="8 9">
    <name type="scientific">marine gamma proteobacterium HTCC2143</name>
    <dbReference type="NCBI Taxonomy" id="247633"/>
    <lineage>
        <taxon>Bacteria</taxon>
        <taxon>Pseudomonadati</taxon>
        <taxon>Pseudomonadota</taxon>
        <taxon>Gammaproteobacteria</taxon>
        <taxon>Cellvibrionales</taxon>
        <taxon>Spongiibacteraceae</taxon>
        <taxon>BD1-7 clade</taxon>
    </lineage>
</organism>
<dbReference type="PANTHER" id="PTHR36115:SF6">
    <property type="entry name" value="PROLINE-RICH ANTIGEN HOMOLOG"/>
    <property type="match status" value="1"/>
</dbReference>
<dbReference type="AlphaFoldDB" id="A0YAH4"/>
<reference evidence="8 9" key="1">
    <citation type="journal article" date="2010" name="J. Bacteriol.">
        <title>Genome sequence of the oligotrophic marine Gammaproteobacterium HTCC2143, isolated from the Oregon Coast.</title>
        <authorList>
            <person name="Oh H.M."/>
            <person name="Kang I."/>
            <person name="Ferriera S."/>
            <person name="Giovannoni S.J."/>
            <person name="Cho J.C."/>
        </authorList>
    </citation>
    <scope>NUCLEOTIDE SEQUENCE [LARGE SCALE GENOMIC DNA]</scope>
    <source>
        <strain evidence="8 9">HTCC2143</strain>
    </source>
</reference>
<evidence type="ECO:0000313" key="9">
    <source>
        <dbReference type="Proteomes" id="UP000004931"/>
    </source>
</evidence>
<feature type="transmembrane region" description="Helical" evidence="6">
    <location>
        <begin position="50"/>
        <end position="71"/>
    </location>
</feature>
<keyword evidence="5 6" id="KW-0472">Membrane</keyword>
<feature type="transmembrane region" description="Helical" evidence="6">
    <location>
        <begin position="14"/>
        <end position="38"/>
    </location>
</feature>
<dbReference type="OrthoDB" id="8612316at2"/>
<comment type="caution">
    <text evidence="8">The sequence shown here is derived from an EMBL/GenBank/DDBJ whole genome shotgun (WGS) entry which is preliminary data.</text>
</comment>
<dbReference type="GO" id="GO:0005886">
    <property type="term" value="C:plasma membrane"/>
    <property type="evidence" value="ECO:0007669"/>
    <property type="project" value="UniProtKB-SubCell"/>
</dbReference>
<gene>
    <name evidence="8" type="ORF">GP2143_17771</name>
</gene>
<comment type="subcellular location">
    <subcellularLocation>
        <location evidence="1">Cell membrane</location>
        <topology evidence="1">Multi-pass membrane protein</topology>
    </subcellularLocation>
</comment>
<keyword evidence="4 6" id="KW-1133">Transmembrane helix</keyword>
<evidence type="ECO:0000256" key="1">
    <source>
        <dbReference type="ARBA" id="ARBA00004651"/>
    </source>
</evidence>
<dbReference type="InterPro" id="IPR051791">
    <property type="entry name" value="Pra-immunoreactive"/>
</dbReference>
<evidence type="ECO:0000259" key="7">
    <source>
        <dbReference type="Pfam" id="PF06271"/>
    </source>
</evidence>
<name>A0YAH4_9GAMM</name>
<dbReference type="PANTHER" id="PTHR36115">
    <property type="entry name" value="PROLINE-RICH ANTIGEN HOMOLOG-RELATED"/>
    <property type="match status" value="1"/>
</dbReference>
<feature type="domain" description="RDD" evidence="7">
    <location>
        <begin position="8"/>
        <end position="143"/>
    </location>
</feature>
<evidence type="ECO:0000313" key="8">
    <source>
        <dbReference type="EMBL" id="EAW33128.1"/>
    </source>
</evidence>
<sequence>MNDSTLLAGRGRRLFATLIDLVITPVVGVAIMLVTGILESAEAYASTEQTITRLLLLAMSSYLVVNGWLLFSRSQSLGKSLLGIMIVDNNSGEPASFWKLILLRLWALPLIYLSVIPFALIIPVLDQAFIFGKSRRCLHDYLCSTKVVKRP</sequence>
<dbReference type="EMBL" id="AAVT01000001">
    <property type="protein sequence ID" value="EAW33128.1"/>
    <property type="molecule type" value="Genomic_DNA"/>
</dbReference>
<accession>A0YAH4</accession>
<evidence type="ECO:0000256" key="2">
    <source>
        <dbReference type="ARBA" id="ARBA00022475"/>
    </source>
</evidence>
<evidence type="ECO:0000256" key="6">
    <source>
        <dbReference type="SAM" id="Phobius"/>
    </source>
</evidence>
<proteinExistence type="predicted"/>
<evidence type="ECO:0000256" key="3">
    <source>
        <dbReference type="ARBA" id="ARBA00022692"/>
    </source>
</evidence>
<keyword evidence="9" id="KW-1185">Reference proteome</keyword>